<dbReference type="InParanoid" id="A0A401GXH3"/>
<proteinExistence type="predicted"/>
<feature type="chain" id="PRO_5019213040" evidence="1">
    <location>
        <begin position="18"/>
        <end position="52"/>
    </location>
</feature>
<dbReference type="GeneID" id="38783797"/>
<keyword evidence="3" id="KW-1185">Reference proteome</keyword>
<dbReference type="RefSeq" id="XP_027617793.1">
    <property type="nucleotide sequence ID" value="XM_027761992.1"/>
</dbReference>
<evidence type="ECO:0000256" key="1">
    <source>
        <dbReference type="SAM" id="SignalP"/>
    </source>
</evidence>
<dbReference type="Proteomes" id="UP000287166">
    <property type="component" value="Unassembled WGS sequence"/>
</dbReference>
<keyword evidence="1" id="KW-0732">Signal</keyword>
<evidence type="ECO:0000313" key="3">
    <source>
        <dbReference type="Proteomes" id="UP000287166"/>
    </source>
</evidence>
<evidence type="ECO:0000313" key="2">
    <source>
        <dbReference type="EMBL" id="GBE86880.1"/>
    </source>
</evidence>
<reference evidence="2 3" key="1">
    <citation type="journal article" date="2018" name="Sci. Rep.">
        <title>Genome sequence of the cauliflower mushroom Sparassis crispa (Hanabiratake) and its association with beneficial usage.</title>
        <authorList>
            <person name="Kiyama R."/>
            <person name="Furutani Y."/>
            <person name="Kawaguchi K."/>
            <person name="Nakanishi T."/>
        </authorList>
    </citation>
    <scope>NUCLEOTIDE SEQUENCE [LARGE SCALE GENOMIC DNA]</scope>
</reference>
<protein>
    <submittedName>
        <fullName evidence="2">Uncharacterized protein</fullName>
    </submittedName>
</protein>
<accession>A0A401GXH3</accession>
<dbReference type="AlphaFoldDB" id="A0A401GXH3"/>
<feature type="signal peptide" evidence="1">
    <location>
        <begin position="1"/>
        <end position="17"/>
    </location>
</feature>
<gene>
    <name evidence="2" type="ORF">SCP_1001230</name>
</gene>
<dbReference type="EMBL" id="BFAD01000010">
    <property type="protein sequence ID" value="GBE86880.1"/>
    <property type="molecule type" value="Genomic_DNA"/>
</dbReference>
<comment type="caution">
    <text evidence="2">The sequence shown here is derived from an EMBL/GenBank/DDBJ whole genome shotgun (WGS) entry which is preliminary data.</text>
</comment>
<name>A0A401GXH3_9APHY</name>
<organism evidence="2 3">
    <name type="scientific">Sparassis crispa</name>
    <dbReference type="NCBI Taxonomy" id="139825"/>
    <lineage>
        <taxon>Eukaryota</taxon>
        <taxon>Fungi</taxon>
        <taxon>Dikarya</taxon>
        <taxon>Basidiomycota</taxon>
        <taxon>Agaricomycotina</taxon>
        <taxon>Agaricomycetes</taxon>
        <taxon>Polyporales</taxon>
        <taxon>Sparassidaceae</taxon>
        <taxon>Sparassis</taxon>
    </lineage>
</organism>
<sequence>MILLDLCSLEFVLKVFAEVAAISKPADYHGKQSMRDQMLQTSHPTPAVVVAF</sequence>